<protein>
    <submittedName>
        <fullName evidence="3">Uncharacterized protein</fullName>
    </submittedName>
</protein>
<name>A0A915BEX5_PARUN</name>
<dbReference type="WBParaSite" id="PgR037_g019_t01">
    <property type="protein sequence ID" value="PgR037_g019_t01"/>
    <property type="gene ID" value="PgR037_g019"/>
</dbReference>
<dbReference type="AlphaFoldDB" id="A0A915BEX5"/>
<evidence type="ECO:0000313" key="2">
    <source>
        <dbReference type="Proteomes" id="UP000887569"/>
    </source>
</evidence>
<feature type="region of interest" description="Disordered" evidence="1">
    <location>
        <begin position="28"/>
        <end position="50"/>
    </location>
</feature>
<proteinExistence type="predicted"/>
<keyword evidence="2" id="KW-1185">Reference proteome</keyword>
<sequence>MSIDPRILSDLVRSARSPTVFTSDFNKRLTDASPKSSSNVDSGIFSMSDI</sequence>
<accession>A0A915BEX5</accession>
<evidence type="ECO:0000256" key="1">
    <source>
        <dbReference type="SAM" id="MobiDB-lite"/>
    </source>
</evidence>
<organism evidence="2 3">
    <name type="scientific">Parascaris univalens</name>
    <name type="common">Nematode worm</name>
    <dbReference type="NCBI Taxonomy" id="6257"/>
    <lineage>
        <taxon>Eukaryota</taxon>
        <taxon>Metazoa</taxon>
        <taxon>Ecdysozoa</taxon>
        <taxon>Nematoda</taxon>
        <taxon>Chromadorea</taxon>
        <taxon>Rhabditida</taxon>
        <taxon>Spirurina</taxon>
        <taxon>Ascaridomorpha</taxon>
        <taxon>Ascaridoidea</taxon>
        <taxon>Ascarididae</taxon>
        <taxon>Parascaris</taxon>
    </lineage>
</organism>
<reference evidence="3" key="1">
    <citation type="submission" date="2022-11" db="UniProtKB">
        <authorList>
            <consortium name="WormBaseParasite"/>
        </authorList>
    </citation>
    <scope>IDENTIFICATION</scope>
</reference>
<dbReference type="Proteomes" id="UP000887569">
    <property type="component" value="Unplaced"/>
</dbReference>
<evidence type="ECO:0000313" key="3">
    <source>
        <dbReference type="WBParaSite" id="PgR037_g019_t01"/>
    </source>
</evidence>